<dbReference type="EMBL" id="LR134384">
    <property type="protein sequence ID" value="VEH16111.1"/>
    <property type="molecule type" value="Genomic_DNA"/>
</dbReference>
<dbReference type="GO" id="GO:0005975">
    <property type="term" value="P:carbohydrate metabolic process"/>
    <property type="evidence" value="ECO:0007669"/>
    <property type="project" value="InterPro"/>
</dbReference>
<dbReference type="KEGG" id="poc:NCTC13071_02129"/>
<dbReference type="Pfam" id="PF01915">
    <property type="entry name" value="Glyco_hydro_3_C"/>
    <property type="match status" value="1"/>
</dbReference>
<dbReference type="GeneID" id="85012898"/>
<keyword evidence="4" id="KW-0326">Glycosidase</keyword>
<keyword evidence="2 4" id="KW-0378">Hydrolase</keyword>
<sequence length="776" mass="86673">MRRHHIFIMAIVACFHSLTVSSQPRLQAENIDDVIAAMTLEEKCHLVLGCGMSYGDDAKFPGTAGSTYAIPRLGIPKTYCADSNQGLRMSARRDFDSRNYFCTDYMTSISLASTWDKDAAYRIGKGIGNETKEYGLDWILAPSMNLMRNVLCGRNHEYYSEDPYLSGTIAAHYVMGIQSEGTAACVKHFAANSQETNRNANDSRVSQRALRELYLRTFELAVRIGNPWTVMTAYNSINGKPTCEDISLTETVLRGEWNYKGLVVSDWNAGSNATASMVAGNDMLQPGRDKQYHELLANAKNGSLPMAVLDRNVKRILQFIVKCHNFNNYTYSNEPDLKQHAADDRKIGAEGMVLLKNENVLPLLAGQNVALYGCTSYDIIPGGTGFGGTTVGRYTVSLVEGLRNAGFSVYKPLINQYKKHIASEQKRLYPNGLPPFSLQPLHRAEEIEMTKQQLQEHAAANDIAVITIGRKSGEAADRTQDEFNLYAKERKMISQISEVYHKDGKKVVVLLNICSPVETASWKHLVDGILCTWQSGEQVGNSIADVISGTITPSGRLPVTFQIAYGDAPSDKNFPSDVKEVKDLATMYMWGNDKKDAKREVKANIDYTDYDEDIYVGYRYFDSFGKEVSFPFGFGLSYTTFAYDQMKVNKQGDTYTVSVEVKNIGNLPGRNVVELFVAAPHNKQLNKPEKELRDYAKTSLLQPGQRETVTMKVRTADLASFDEKASAWKTDAGTYRFMICASANKIETECPVAVNSYRKKVNNVMKPQVKLNRLHR</sequence>
<dbReference type="PANTHER" id="PTHR42715">
    <property type="entry name" value="BETA-GLUCOSIDASE"/>
    <property type="match status" value="1"/>
</dbReference>
<dbReference type="EC" id="3.2.1.21" evidence="4"/>
<evidence type="ECO:0000256" key="1">
    <source>
        <dbReference type="ARBA" id="ARBA00005336"/>
    </source>
</evidence>
<organism evidence="4 5">
    <name type="scientific">Segatella oris</name>
    <dbReference type="NCBI Taxonomy" id="28135"/>
    <lineage>
        <taxon>Bacteria</taxon>
        <taxon>Pseudomonadati</taxon>
        <taxon>Bacteroidota</taxon>
        <taxon>Bacteroidia</taxon>
        <taxon>Bacteroidales</taxon>
        <taxon>Prevotellaceae</taxon>
        <taxon>Segatella</taxon>
    </lineage>
</organism>
<dbReference type="AlphaFoldDB" id="A0A448L880"/>
<feature type="domain" description="Fibronectin type III-like" evidence="3">
    <location>
        <begin position="671"/>
        <end position="743"/>
    </location>
</feature>
<evidence type="ECO:0000256" key="2">
    <source>
        <dbReference type="ARBA" id="ARBA00022801"/>
    </source>
</evidence>
<accession>A0A448L880</accession>
<dbReference type="Proteomes" id="UP000274578">
    <property type="component" value="Chromosome 1"/>
</dbReference>
<proteinExistence type="inferred from homology"/>
<comment type="similarity">
    <text evidence="1">Belongs to the glycosyl hydrolase 3 family.</text>
</comment>
<reference evidence="4 5" key="1">
    <citation type="submission" date="2018-12" db="EMBL/GenBank/DDBJ databases">
        <authorList>
            <consortium name="Pathogen Informatics"/>
        </authorList>
    </citation>
    <scope>NUCLEOTIDE SEQUENCE [LARGE SCALE GENOMIC DNA]</scope>
    <source>
        <strain evidence="4 5">NCTC13071</strain>
    </source>
</reference>
<name>A0A448L880_9BACT</name>
<dbReference type="SUPFAM" id="SSF52279">
    <property type="entry name" value="Beta-D-glucan exohydrolase, C-terminal domain"/>
    <property type="match status" value="1"/>
</dbReference>
<dbReference type="InterPro" id="IPR002772">
    <property type="entry name" value="Glyco_hydro_3_C"/>
</dbReference>
<dbReference type="SMART" id="SM01217">
    <property type="entry name" value="Fn3_like"/>
    <property type="match status" value="1"/>
</dbReference>
<dbReference type="GO" id="GO:0008422">
    <property type="term" value="F:beta-glucosidase activity"/>
    <property type="evidence" value="ECO:0007669"/>
    <property type="project" value="UniProtKB-EC"/>
</dbReference>
<dbReference type="InterPro" id="IPR036962">
    <property type="entry name" value="Glyco_hydro_3_N_sf"/>
</dbReference>
<dbReference type="InterPro" id="IPR017853">
    <property type="entry name" value="GH"/>
</dbReference>
<dbReference type="InterPro" id="IPR001764">
    <property type="entry name" value="Glyco_hydro_3_N"/>
</dbReference>
<gene>
    <name evidence="4" type="primary">bglB_5</name>
    <name evidence="4" type="ORF">NCTC13071_02129</name>
</gene>
<evidence type="ECO:0000313" key="5">
    <source>
        <dbReference type="Proteomes" id="UP000274578"/>
    </source>
</evidence>
<dbReference type="RefSeq" id="WP_018921117.1">
    <property type="nucleotide sequence ID" value="NZ_LR134384.1"/>
</dbReference>
<dbReference type="Gene3D" id="3.20.20.300">
    <property type="entry name" value="Glycoside hydrolase, family 3, N-terminal domain"/>
    <property type="match status" value="1"/>
</dbReference>
<dbReference type="Gene3D" id="2.60.40.10">
    <property type="entry name" value="Immunoglobulins"/>
    <property type="match status" value="1"/>
</dbReference>
<dbReference type="InterPro" id="IPR036881">
    <property type="entry name" value="Glyco_hydro_3_C_sf"/>
</dbReference>
<dbReference type="PRINTS" id="PR00133">
    <property type="entry name" value="GLHYDRLASE3"/>
</dbReference>
<dbReference type="Gene3D" id="3.40.50.1700">
    <property type="entry name" value="Glycoside hydrolase family 3 C-terminal domain"/>
    <property type="match status" value="1"/>
</dbReference>
<dbReference type="InterPro" id="IPR026891">
    <property type="entry name" value="Fn3-like"/>
</dbReference>
<dbReference type="SUPFAM" id="SSF51445">
    <property type="entry name" value="(Trans)glycosidases"/>
    <property type="match status" value="1"/>
</dbReference>
<protein>
    <submittedName>
        <fullName evidence="4">Thermostable beta-glucosidase B</fullName>
        <ecNumber evidence="4">3.2.1.21</ecNumber>
    </submittedName>
</protein>
<evidence type="ECO:0000259" key="3">
    <source>
        <dbReference type="SMART" id="SM01217"/>
    </source>
</evidence>
<dbReference type="InterPro" id="IPR013783">
    <property type="entry name" value="Ig-like_fold"/>
</dbReference>
<dbReference type="PANTHER" id="PTHR42715:SF10">
    <property type="entry name" value="BETA-GLUCOSIDASE"/>
    <property type="match status" value="1"/>
</dbReference>
<dbReference type="InterPro" id="IPR050288">
    <property type="entry name" value="Cellulose_deg_GH3"/>
</dbReference>
<evidence type="ECO:0000313" key="4">
    <source>
        <dbReference type="EMBL" id="VEH16111.1"/>
    </source>
</evidence>
<dbReference type="Pfam" id="PF00933">
    <property type="entry name" value="Glyco_hydro_3"/>
    <property type="match status" value="1"/>
</dbReference>
<dbReference type="Pfam" id="PF14310">
    <property type="entry name" value="Fn3-like"/>
    <property type="match status" value="1"/>
</dbReference>